<dbReference type="InterPro" id="IPR002048">
    <property type="entry name" value="EF_hand_dom"/>
</dbReference>
<protein>
    <submittedName>
        <fullName evidence="6">EF-hand domain-containing protein</fullName>
    </submittedName>
</protein>
<dbReference type="Pfam" id="PF13499">
    <property type="entry name" value="EF-hand_7"/>
    <property type="match status" value="1"/>
</dbReference>
<accession>A0A914XRP3</accession>
<evidence type="ECO:0000256" key="2">
    <source>
        <dbReference type="ARBA" id="ARBA00022737"/>
    </source>
</evidence>
<dbReference type="Proteomes" id="UP000887566">
    <property type="component" value="Unplaced"/>
</dbReference>
<keyword evidence="3" id="KW-0106">Calcium</keyword>
<keyword evidence="5" id="KW-1185">Reference proteome</keyword>
<evidence type="ECO:0000256" key="3">
    <source>
        <dbReference type="ARBA" id="ARBA00022837"/>
    </source>
</evidence>
<keyword evidence="1" id="KW-0479">Metal-binding</keyword>
<feature type="domain" description="EF-hand" evidence="4">
    <location>
        <begin position="9"/>
        <end position="37"/>
    </location>
</feature>
<dbReference type="PROSITE" id="PS50222">
    <property type="entry name" value="EF_HAND_2"/>
    <property type="match status" value="2"/>
</dbReference>
<dbReference type="CDD" id="cd00051">
    <property type="entry name" value="EFh"/>
    <property type="match status" value="1"/>
</dbReference>
<dbReference type="AlphaFoldDB" id="A0A914XRP3"/>
<dbReference type="InterPro" id="IPR011992">
    <property type="entry name" value="EF-hand-dom_pair"/>
</dbReference>
<sequence length="91" mass="10510">MEKLTLDKLELKRLAHRFKKLDLDGSGSLTREEFMSLEGLNQNPLVERVIDLFDKDGNGHINFHEFIEGLSQFSVKSNKQTKLKCADLRFS</sequence>
<dbReference type="PROSITE" id="PS00018">
    <property type="entry name" value="EF_HAND_1"/>
    <property type="match status" value="1"/>
</dbReference>
<feature type="domain" description="EF-hand" evidence="4">
    <location>
        <begin position="41"/>
        <end position="76"/>
    </location>
</feature>
<name>A0A914XRP3_9BILA</name>
<keyword evidence="2" id="KW-0677">Repeat</keyword>
<proteinExistence type="predicted"/>
<evidence type="ECO:0000256" key="1">
    <source>
        <dbReference type="ARBA" id="ARBA00022723"/>
    </source>
</evidence>
<evidence type="ECO:0000313" key="5">
    <source>
        <dbReference type="Proteomes" id="UP000887566"/>
    </source>
</evidence>
<dbReference type="Gene3D" id="1.10.238.10">
    <property type="entry name" value="EF-hand"/>
    <property type="match status" value="1"/>
</dbReference>
<reference evidence="6" key="1">
    <citation type="submission" date="2022-11" db="UniProtKB">
        <authorList>
            <consortium name="WormBaseParasite"/>
        </authorList>
    </citation>
    <scope>IDENTIFICATION</scope>
</reference>
<dbReference type="WBParaSite" id="PSAMB.scaffold922size38555.g9756.t1">
    <property type="protein sequence ID" value="PSAMB.scaffold922size38555.g9756.t1"/>
    <property type="gene ID" value="PSAMB.scaffold922size38555.g9756"/>
</dbReference>
<dbReference type="InterPro" id="IPR018247">
    <property type="entry name" value="EF_Hand_1_Ca_BS"/>
</dbReference>
<dbReference type="PANTHER" id="PTHR45942">
    <property type="entry name" value="PROTEIN PHOSPATASE 3 REGULATORY SUBUNIT B ALPHA ISOFORM TYPE 1"/>
    <property type="match status" value="1"/>
</dbReference>
<organism evidence="5 6">
    <name type="scientific">Plectus sambesii</name>
    <dbReference type="NCBI Taxonomy" id="2011161"/>
    <lineage>
        <taxon>Eukaryota</taxon>
        <taxon>Metazoa</taxon>
        <taxon>Ecdysozoa</taxon>
        <taxon>Nematoda</taxon>
        <taxon>Chromadorea</taxon>
        <taxon>Plectida</taxon>
        <taxon>Plectina</taxon>
        <taxon>Plectoidea</taxon>
        <taxon>Plectidae</taxon>
        <taxon>Plectus</taxon>
    </lineage>
</organism>
<dbReference type="SUPFAM" id="SSF47473">
    <property type="entry name" value="EF-hand"/>
    <property type="match status" value="1"/>
</dbReference>
<dbReference type="SMART" id="SM00054">
    <property type="entry name" value="EFh"/>
    <property type="match status" value="2"/>
</dbReference>
<evidence type="ECO:0000313" key="6">
    <source>
        <dbReference type="WBParaSite" id="PSAMB.scaffold922size38555.g9756.t1"/>
    </source>
</evidence>
<dbReference type="GO" id="GO:0005509">
    <property type="term" value="F:calcium ion binding"/>
    <property type="evidence" value="ECO:0007669"/>
    <property type="project" value="InterPro"/>
</dbReference>
<evidence type="ECO:0000259" key="4">
    <source>
        <dbReference type="PROSITE" id="PS50222"/>
    </source>
</evidence>